<reference evidence="1 2" key="1">
    <citation type="submission" date="2017-01" db="EMBL/GenBank/DDBJ databases">
        <title>New insights into the genetic diversity of Chromobacterium isolated from tropical freshwater lake.</title>
        <authorList>
            <person name="Santos A.B."/>
            <person name="Nascimento A.M."/>
            <person name="Da Silva P.C."/>
        </authorList>
    </citation>
    <scope>NUCLEOTIDE SEQUENCE [LARGE SCALE GENOMIC DNA]</scope>
    <source>
        <strain evidence="1 2">56AF</strain>
    </source>
</reference>
<name>A0A2S9WZ19_9NEIS</name>
<accession>A0A2S9WZ19</accession>
<sequence length="155" mass="17313">MSEAVPVKVQKFAEAAQREYGALTPDELKSMAVDILAKVARLPEKEQAALAAYFTGDTRAVKRAAALILPRGWNQPLRIELARCWANDEQLERSQREMAETFMLSESTMTRRKQEAFAALGGTLRTALEVLEVQVLDLLRHPSRANAHRKIPEAA</sequence>
<dbReference type="EMBL" id="MTBD01000058">
    <property type="protein sequence ID" value="PRP68715.1"/>
    <property type="molecule type" value="Genomic_DNA"/>
</dbReference>
<dbReference type="AlphaFoldDB" id="A0A2S9WZ19"/>
<organism evidence="1 2">
    <name type="scientific">Chromobacterium amazonense</name>
    <dbReference type="NCBI Taxonomy" id="1382803"/>
    <lineage>
        <taxon>Bacteria</taxon>
        <taxon>Pseudomonadati</taxon>
        <taxon>Pseudomonadota</taxon>
        <taxon>Betaproteobacteria</taxon>
        <taxon>Neisseriales</taxon>
        <taxon>Chromobacteriaceae</taxon>
        <taxon>Chromobacterium</taxon>
    </lineage>
</organism>
<gene>
    <name evidence="1" type="ORF">BUE93_20840</name>
</gene>
<protein>
    <submittedName>
        <fullName evidence="1">Uncharacterized protein</fullName>
    </submittedName>
</protein>
<evidence type="ECO:0000313" key="2">
    <source>
        <dbReference type="Proteomes" id="UP000239469"/>
    </source>
</evidence>
<dbReference type="Proteomes" id="UP000239469">
    <property type="component" value="Unassembled WGS sequence"/>
</dbReference>
<comment type="caution">
    <text evidence="1">The sequence shown here is derived from an EMBL/GenBank/DDBJ whole genome shotgun (WGS) entry which is preliminary data.</text>
</comment>
<evidence type="ECO:0000313" key="1">
    <source>
        <dbReference type="EMBL" id="PRP68715.1"/>
    </source>
</evidence>
<proteinExistence type="predicted"/>